<dbReference type="SUPFAM" id="SSF56300">
    <property type="entry name" value="Metallo-dependent phosphatases"/>
    <property type="match status" value="1"/>
</dbReference>
<dbReference type="HOGENOM" id="CLU_015982_2_1_5"/>
<dbReference type="KEGG" id="ssan:NX02_07630"/>
<gene>
    <name evidence="4" type="ORF">NX02_07630</name>
</gene>
<dbReference type="InterPro" id="IPR006311">
    <property type="entry name" value="TAT_signal"/>
</dbReference>
<evidence type="ECO:0008006" key="6">
    <source>
        <dbReference type="Google" id="ProtNLM"/>
    </source>
</evidence>
<dbReference type="CDD" id="cd07389">
    <property type="entry name" value="MPP_PhoD"/>
    <property type="match status" value="1"/>
</dbReference>
<feature type="domain" description="PhoD-like phosphatase metallophosphatase" evidence="2">
    <location>
        <begin position="152"/>
        <end position="487"/>
    </location>
</feature>
<dbReference type="PANTHER" id="PTHR43606">
    <property type="entry name" value="PHOSPHATASE, PUTATIVE (AFU_ORTHOLOGUE AFUA_6G08710)-RELATED"/>
    <property type="match status" value="1"/>
</dbReference>
<dbReference type="InterPro" id="IPR052900">
    <property type="entry name" value="Phospholipid_Metab_Enz"/>
</dbReference>
<sequence length="519" mass="57391">MTIDRRTLMKTGAGLLLFAGLPAHAAAAVLTRPLGANPFTLGVASGDPWPDGFVIWTRLAPRPLDDHGGMPQMTVPVSWEVAEDERFARVVRKGQAMARPELGHAVHVEVSGLSPHRHYWYRFAVTGSDISPAGRARTAPAADAVLDRLRIGVAGCQNWEAGLYGAWGALAREPDVDLVFHYGDYIYEGAGRPVGEHVVRSHAGDEIYSLDDYRRRYAQYKADPQLQAAHQSCAFAASFDDHEVDNNWAGDFDQDGTPPEAFLLRRLAGYQAWYENMPVRRAQMPGLQGIRAFRRLDYGRLLRMHVLDTRSYRTDQSCKDIARADTCTPEAHASPEMLGHVQEAWLDEGLGNQRTWNLLAQQVIVMPLDVRAPGQDRPVFETDLWDGYRPAKARLVESIRRNGLSNVVIATGDHHKHAAGVVPEADAVPDGKPVAVEFLATSISSGGNGRGDEGLAHMLENNPSLDLYTDRRGYQLFDIAPGRWTTQVKVMDEVEKPGGAIRTLVGYQVTPDRPELQRL</sequence>
<name>W0A818_9SPHN</name>
<dbReference type="RefSeq" id="WP_025291517.1">
    <property type="nucleotide sequence ID" value="NZ_CP006644.1"/>
</dbReference>
<dbReference type="PROSITE" id="PS51318">
    <property type="entry name" value="TAT"/>
    <property type="match status" value="1"/>
</dbReference>
<reference evidence="4 5" key="1">
    <citation type="submission" date="2013-07" db="EMBL/GenBank/DDBJ databases">
        <title>Completed genome of Sphingomonas sanxanigenens NX02.</title>
        <authorList>
            <person name="Ma T."/>
            <person name="Huang H."/>
            <person name="Wu M."/>
            <person name="Li X."/>
            <person name="Li G."/>
        </authorList>
    </citation>
    <scope>NUCLEOTIDE SEQUENCE [LARGE SCALE GENOMIC DNA]</scope>
    <source>
        <strain evidence="4 5">NX02</strain>
    </source>
</reference>
<accession>W0A818</accession>
<evidence type="ECO:0000259" key="2">
    <source>
        <dbReference type="Pfam" id="PF09423"/>
    </source>
</evidence>
<dbReference type="InterPro" id="IPR038607">
    <property type="entry name" value="PhoD-like_sf"/>
</dbReference>
<evidence type="ECO:0000313" key="5">
    <source>
        <dbReference type="Proteomes" id="UP000018851"/>
    </source>
</evidence>
<dbReference type="EMBL" id="CP006644">
    <property type="protein sequence ID" value="AHE53251.1"/>
    <property type="molecule type" value="Genomic_DNA"/>
</dbReference>
<feature type="domain" description="Phospholipase D N-terminal" evidence="3">
    <location>
        <begin position="41"/>
        <end position="138"/>
    </location>
</feature>
<dbReference type="Pfam" id="PF16655">
    <property type="entry name" value="PhoD_N"/>
    <property type="match status" value="1"/>
</dbReference>
<dbReference type="OrthoDB" id="327733at2"/>
<proteinExistence type="predicted"/>
<dbReference type="InterPro" id="IPR018946">
    <property type="entry name" value="PhoD-like_MPP"/>
</dbReference>
<dbReference type="STRING" id="1123269.NX02_07630"/>
<keyword evidence="5" id="KW-1185">Reference proteome</keyword>
<evidence type="ECO:0000259" key="3">
    <source>
        <dbReference type="Pfam" id="PF16655"/>
    </source>
</evidence>
<evidence type="ECO:0000256" key="1">
    <source>
        <dbReference type="SAM" id="SignalP"/>
    </source>
</evidence>
<keyword evidence="1" id="KW-0732">Signal</keyword>
<dbReference type="PATRIC" id="fig|1123269.5.peg.1485"/>
<dbReference type="AlphaFoldDB" id="W0A818"/>
<dbReference type="InterPro" id="IPR029052">
    <property type="entry name" value="Metallo-depent_PP-like"/>
</dbReference>
<dbReference type="Proteomes" id="UP000018851">
    <property type="component" value="Chromosome"/>
</dbReference>
<dbReference type="Pfam" id="PF09423">
    <property type="entry name" value="PhoD"/>
    <property type="match status" value="1"/>
</dbReference>
<feature type="signal peptide" evidence="1">
    <location>
        <begin position="1"/>
        <end position="25"/>
    </location>
</feature>
<dbReference type="PANTHER" id="PTHR43606:SF2">
    <property type="entry name" value="ALKALINE PHOSPHATASE FAMILY PROTEIN (AFU_ORTHOLOGUE AFUA_5G03860)"/>
    <property type="match status" value="1"/>
</dbReference>
<protein>
    <recommendedName>
        <fullName evidence="6">Alkaline phosphatase</fullName>
    </recommendedName>
</protein>
<evidence type="ECO:0000313" key="4">
    <source>
        <dbReference type="EMBL" id="AHE53251.1"/>
    </source>
</evidence>
<dbReference type="Gene3D" id="3.60.21.70">
    <property type="entry name" value="PhoD-like phosphatase"/>
    <property type="match status" value="1"/>
</dbReference>
<dbReference type="InterPro" id="IPR032093">
    <property type="entry name" value="PhoD_N"/>
</dbReference>
<dbReference type="Gene3D" id="2.60.40.380">
    <property type="entry name" value="Purple acid phosphatase-like, N-terminal"/>
    <property type="match status" value="1"/>
</dbReference>
<dbReference type="eggNOG" id="COG3540">
    <property type="taxonomic scope" value="Bacteria"/>
</dbReference>
<organism evidence="4 5">
    <name type="scientific">Sphingomonas sanxanigenens DSM 19645 = NX02</name>
    <dbReference type="NCBI Taxonomy" id="1123269"/>
    <lineage>
        <taxon>Bacteria</taxon>
        <taxon>Pseudomonadati</taxon>
        <taxon>Pseudomonadota</taxon>
        <taxon>Alphaproteobacteria</taxon>
        <taxon>Sphingomonadales</taxon>
        <taxon>Sphingomonadaceae</taxon>
        <taxon>Sphingomonas</taxon>
    </lineage>
</organism>
<feature type="chain" id="PRO_5004784964" description="Alkaline phosphatase" evidence="1">
    <location>
        <begin position="26"/>
        <end position="519"/>
    </location>
</feature>